<evidence type="ECO:0000313" key="1">
    <source>
        <dbReference type="EMBL" id="GFT03533.1"/>
    </source>
</evidence>
<dbReference type="AlphaFoldDB" id="A0A8X6TF06"/>
<dbReference type="Gene3D" id="1.20.58.60">
    <property type="match status" value="1"/>
</dbReference>
<proteinExistence type="predicted"/>
<gene>
    <name evidence="1" type="primary">Sptbn1</name>
    <name evidence="1" type="ORF">NPIL_466431</name>
</gene>
<comment type="caution">
    <text evidence="1">The sequence shown here is derived from an EMBL/GenBank/DDBJ whole genome shotgun (WGS) entry which is preliminary data.</text>
</comment>
<sequence>TVQKKLSAIEAATDGFRQTISMLQELSSSLIDRGHYDVQTIQQKQEEVNDLYEELRQNILKKTAIFREKEDYFVFERDVKSLISQLKAMLNASSSTDHGRDVEHVE</sequence>
<feature type="non-terminal residue" evidence="1">
    <location>
        <position position="106"/>
    </location>
</feature>
<dbReference type="SUPFAM" id="SSF46966">
    <property type="entry name" value="Spectrin repeat"/>
    <property type="match status" value="1"/>
</dbReference>
<evidence type="ECO:0000313" key="2">
    <source>
        <dbReference type="Proteomes" id="UP000887013"/>
    </source>
</evidence>
<feature type="non-terminal residue" evidence="1">
    <location>
        <position position="1"/>
    </location>
</feature>
<keyword evidence="2" id="KW-1185">Reference proteome</keyword>
<accession>A0A8X6TF06</accession>
<protein>
    <submittedName>
        <fullName evidence="1">Spectrin beta chain, non-erythrocytic 1</fullName>
    </submittedName>
</protein>
<dbReference type="Pfam" id="PF00435">
    <property type="entry name" value="Spectrin"/>
    <property type="match status" value="1"/>
</dbReference>
<dbReference type="EMBL" id="BMAW01055931">
    <property type="protein sequence ID" value="GFT03533.1"/>
    <property type="molecule type" value="Genomic_DNA"/>
</dbReference>
<name>A0A8X6TF06_NEPPI</name>
<dbReference type="InterPro" id="IPR002017">
    <property type="entry name" value="Spectrin_repeat"/>
</dbReference>
<dbReference type="Proteomes" id="UP000887013">
    <property type="component" value="Unassembled WGS sequence"/>
</dbReference>
<organism evidence="1 2">
    <name type="scientific">Nephila pilipes</name>
    <name type="common">Giant wood spider</name>
    <name type="synonym">Nephila maculata</name>
    <dbReference type="NCBI Taxonomy" id="299642"/>
    <lineage>
        <taxon>Eukaryota</taxon>
        <taxon>Metazoa</taxon>
        <taxon>Ecdysozoa</taxon>
        <taxon>Arthropoda</taxon>
        <taxon>Chelicerata</taxon>
        <taxon>Arachnida</taxon>
        <taxon>Araneae</taxon>
        <taxon>Araneomorphae</taxon>
        <taxon>Entelegynae</taxon>
        <taxon>Araneoidea</taxon>
        <taxon>Nephilidae</taxon>
        <taxon>Nephila</taxon>
    </lineage>
</organism>
<reference evidence="1" key="1">
    <citation type="submission" date="2020-08" db="EMBL/GenBank/DDBJ databases">
        <title>Multicomponent nature underlies the extraordinary mechanical properties of spider dragline silk.</title>
        <authorList>
            <person name="Kono N."/>
            <person name="Nakamura H."/>
            <person name="Mori M."/>
            <person name="Yoshida Y."/>
            <person name="Ohtoshi R."/>
            <person name="Malay A.D."/>
            <person name="Moran D.A.P."/>
            <person name="Tomita M."/>
            <person name="Numata K."/>
            <person name="Arakawa K."/>
        </authorList>
    </citation>
    <scope>NUCLEOTIDE SEQUENCE</scope>
</reference>